<name>A0A9J6C4M4_POLVA</name>
<evidence type="ECO:0000256" key="7">
    <source>
        <dbReference type="ARBA" id="ARBA00022927"/>
    </source>
</evidence>
<keyword evidence="5 12" id="KW-0812">Transmembrane</keyword>
<feature type="compositionally biased region" description="Basic and acidic residues" evidence="11">
    <location>
        <begin position="326"/>
        <end position="344"/>
    </location>
</feature>
<gene>
    <name evidence="13" type="ORF">PVAND_006652</name>
</gene>
<evidence type="ECO:0000313" key="14">
    <source>
        <dbReference type="Proteomes" id="UP001107558"/>
    </source>
</evidence>
<comment type="caution">
    <text evidence="13">The sequence shown here is derived from an EMBL/GenBank/DDBJ whole genome shotgun (WGS) entry which is preliminary data.</text>
</comment>
<dbReference type="PANTHER" id="PTHR12443">
    <property type="entry name" value="TRANSLOCATION PROTEIN SEC62"/>
    <property type="match status" value="1"/>
</dbReference>
<evidence type="ECO:0000256" key="9">
    <source>
        <dbReference type="ARBA" id="ARBA00023010"/>
    </source>
</evidence>
<evidence type="ECO:0000256" key="6">
    <source>
        <dbReference type="ARBA" id="ARBA00022824"/>
    </source>
</evidence>
<dbReference type="Proteomes" id="UP001107558">
    <property type="component" value="Chromosome 2"/>
</dbReference>
<feature type="region of interest" description="Disordered" evidence="11">
    <location>
        <begin position="108"/>
        <end position="148"/>
    </location>
</feature>
<evidence type="ECO:0000313" key="13">
    <source>
        <dbReference type="EMBL" id="KAG5676845.1"/>
    </source>
</evidence>
<keyword evidence="6" id="KW-0256">Endoplasmic reticulum</keyword>
<evidence type="ECO:0000256" key="5">
    <source>
        <dbReference type="ARBA" id="ARBA00022692"/>
    </source>
</evidence>
<dbReference type="GO" id="GO:0005789">
    <property type="term" value="C:endoplasmic reticulum membrane"/>
    <property type="evidence" value="ECO:0007669"/>
    <property type="project" value="UniProtKB-SubCell"/>
</dbReference>
<feature type="compositionally biased region" description="Acidic residues" evidence="11">
    <location>
        <begin position="361"/>
        <end position="370"/>
    </location>
</feature>
<feature type="transmembrane region" description="Helical" evidence="12">
    <location>
        <begin position="178"/>
        <end position="199"/>
    </location>
</feature>
<evidence type="ECO:0000256" key="8">
    <source>
        <dbReference type="ARBA" id="ARBA00022989"/>
    </source>
</evidence>
<feature type="region of interest" description="Disordered" evidence="11">
    <location>
        <begin position="272"/>
        <end position="370"/>
    </location>
</feature>
<keyword evidence="14" id="KW-1185">Reference proteome</keyword>
<feature type="compositionally biased region" description="Basic and acidic residues" evidence="11">
    <location>
        <begin position="108"/>
        <end position="144"/>
    </location>
</feature>
<keyword evidence="4" id="KW-0813">Transport</keyword>
<protein>
    <recommendedName>
        <fullName evidence="3">Translocation protein SEC62</fullName>
    </recommendedName>
</protein>
<dbReference type="InterPro" id="IPR004728">
    <property type="entry name" value="Sec62"/>
</dbReference>
<evidence type="ECO:0000256" key="10">
    <source>
        <dbReference type="ARBA" id="ARBA00023136"/>
    </source>
</evidence>
<evidence type="ECO:0000256" key="4">
    <source>
        <dbReference type="ARBA" id="ARBA00022448"/>
    </source>
</evidence>
<feature type="transmembrane region" description="Helical" evidence="12">
    <location>
        <begin position="205"/>
        <end position="237"/>
    </location>
</feature>
<dbReference type="AlphaFoldDB" id="A0A9J6C4M4"/>
<reference evidence="13" key="1">
    <citation type="submission" date="2021-03" db="EMBL/GenBank/DDBJ databases">
        <title>Chromosome level genome of the anhydrobiotic midge Polypedilum vanderplanki.</title>
        <authorList>
            <person name="Yoshida Y."/>
            <person name="Kikawada T."/>
            <person name="Gusev O."/>
        </authorList>
    </citation>
    <scope>NUCLEOTIDE SEQUENCE</scope>
    <source>
        <strain evidence="13">NIAS01</strain>
        <tissue evidence="13">Whole body or cell culture</tissue>
    </source>
</reference>
<evidence type="ECO:0000256" key="1">
    <source>
        <dbReference type="ARBA" id="ARBA00004477"/>
    </source>
</evidence>
<comment type="subcellular location">
    <subcellularLocation>
        <location evidence="1">Endoplasmic reticulum membrane</location>
        <topology evidence="1">Multi-pass membrane protein</topology>
    </subcellularLocation>
</comment>
<keyword evidence="9" id="KW-0811">Translocation</keyword>
<dbReference type="OrthoDB" id="200187at2759"/>
<keyword evidence="10 12" id="KW-0472">Membrane</keyword>
<accession>A0A9J6C4M4</accession>
<dbReference type="Pfam" id="PF03839">
    <property type="entry name" value="Sec62"/>
    <property type="match status" value="1"/>
</dbReference>
<dbReference type="GO" id="GO:0031204">
    <property type="term" value="P:post-translational protein targeting to membrane, translocation"/>
    <property type="evidence" value="ECO:0007669"/>
    <property type="project" value="TreeGrafter"/>
</dbReference>
<feature type="compositionally biased region" description="Basic and acidic residues" evidence="11">
    <location>
        <begin position="1"/>
        <end position="16"/>
    </location>
</feature>
<keyword evidence="7" id="KW-0653">Protein transport</keyword>
<dbReference type="EMBL" id="JADBJN010000002">
    <property type="protein sequence ID" value="KAG5676845.1"/>
    <property type="molecule type" value="Genomic_DNA"/>
</dbReference>
<evidence type="ECO:0000256" key="11">
    <source>
        <dbReference type="SAM" id="MobiDB-lite"/>
    </source>
</evidence>
<feature type="compositionally biased region" description="Basic and acidic residues" evidence="11">
    <location>
        <begin position="295"/>
        <end position="311"/>
    </location>
</feature>
<organism evidence="13 14">
    <name type="scientific">Polypedilum vanderplanki</name>
    <name type="common">Sleeping chironomid midge</name>
    <dbReference type="NCBI Taxonomy" id="319348"/>
    <lineage>
        <taxon>Eukaryota</taxon>
        <taxon>Metazoa</taxon>
        <taxon>Ecdysozoa</taxon>
        <taxon>Arthropoda</taxon>
        <taxon>Hexapoda</taxon>
        <taxon>Insecta</taxon>
        <taxon>Pterygota</taxon>
        <taxon>Neoptera</taxon>
        <taxon>Endopterygota</taxon>
        <taxon>Diptera</taxon>
        <taxon>Nematocera</taxon>
        <taxon>Chironomoidea</taxon>
        <taxon>Chironomidae</taxon>
        <taxon>Chironominae</taxon>
        <taxon>Polypedilum</taxon>
        <taxon>Polypedilum</taxon>
    </lineage>
</organism>
<keyword evidence="8 12" id="KW-1133">Transmembrane helix</keyword>
<feature type="region of interest" description="Disordered" evidence="11">
    <location>
        <begin position="1"/>
        <end position="29"/>
    </location>
</feature>
<evidence type="ECO:0000256" key="12">
    <source>
        <dbReference type="SAM" id="Phobius"/>
    </source>
</evidence>
<evidence type="ECO:0000256" key="3">
    <source>
        <dbReference type="ARBA" id="ARBA00021257"/>
    </source>
</evidence>
<proteinExistence type="inferred from homology"/>
<sequence>MSGKDKRVNKKKKDEYKENDDEQEKASKEEYKVAKWIRNNVPVKKTKFLNHNVEYFTSAKALDALMTSKFAQGDNCLFPTRQIAIDYMDKMLAHKFFHRAKKIPVSEMELRGGRTKDKSKDQEKKETDAESSHEKDKSDKATSEKKKRKIRLEMHPQQIFIDGHEAYVWIYDPIPMTYWIFGALVVIGAIVICLFPLWPPQLRTGVYYLSMTAAGFLVFLLALVVVRFILFCTIWICTGGKHHFWFLLNLTEDVGFIDSFKPLYKHDYIDSSDTKNKKDKDKKKKKKKDSDDESGNNKESELVDTKAKESETNNEGSILQRRKTKAKEQNEDIIKDNEERKNSESESSDSQRSSTDKDFEIVDAEEDHEE</sequence>
<comment type="similarity">
    <text evidence="2">Belongs to the SEC62 family.</text>
</comment>
<dbReference type="PANTHER" id="PTHR12443:SF9">
    <property type="entry name" value="TRANSLOCATION PROTEIN SEC62"/>
    <property type="match status" value="1"/>
</dbReference>
<evidence type="ECO:0000256" key="2">
    <source>
        <dbReference type="ARBA" id="ARBA00010604"/>
    </source>
</evidence>